<dbReference type="InterPro" id="IPR002586">
    <property type="entry name" value="CobQ/CobB/MinD/ParA_Nub-bd_dom"/>
</dbReference>
<comment type="pathway">
    <text evidence="1">Cofactor biosynthesis; adenosylcobalamin biosynthesis.</text>
</comment>
<evidence type="ECO:0000313" key="6">
    <source>
        <dbReference type="EMBL" id="VAW02661.1"/>
    </source>
</evidence>
<evidence type="ECO:0000259" key="5">
    <source>
        <dbReference type="Pfam" id="PF07685"/>
    </source>
</evidence>
<feature type="domain" description="CobB/CobQ-like glutamine amidotransferase" evidence="5">
    <location>
        <begin position="248"/>
        <end position="431"/>
    </location>
</feature>
<evidence type="ECO:0000256" key="2">
    <source>
        <dbReference type="ARBA" id="ARBA00022573"/>
    </source>
</evidence>
<dbReference type="SUPFAM" id="SSF52317">
    <property type="entry name" value="Class I glutamine amidotransferase-like"/>
    <property type="match status" value="1"/>
</dbReference>
<feature type="domain" description="CobQ/CobB/MinD/ParA nucleotide binding" evidence="4">
    <location>
        <begin position="4"/>
        <end position="225"/>
    </location>
</feature>
<dbReference type="Pfam" id="PF07685">
    <property type="entry name" value="GATase_3"/>
    <property type="match status" value="1"/>
</dbReference>
<dbReference type="SUPFAM" id="SSF52540">
    <property type="entry name" value="P-loop containing nucleoside triphosphate hydrolases"/>
    <property type="match status" value="1"/>
</dbReference>
<dbReference type="GO" id="GO:0009236">
    <property type="term" value="P:cobalamin biosynthetic process"/>
    <property type="evidence" value="ECO:0007669"/>
    <property type="project" value="UniProtKB-UniPathway"/>
</dbReference>
<dbReference type="AlphaFoldDB" id="A0A3B0S904"/>
<evidence type="ECO:0000256" key="1">
    <source>
        <dbReference type="ARBA" id="ARBA00004953"/>
    </source>
</evidence>
<dbReference type="PANTHER" id="PTHR21343:SF1">
    <property type="entry name" value="COBYRIC ACID SYNTHASE"/>
    <property type="match status" value="1"/>
</dbReference>
<dbReference type="HAMAP" id="MF_00028">
    <property type="entry name" value="CobQ"/>
    <property type="match status" value="1"/>
</dbReference>
<dbReference type="PANTHER" id="PTHR21343">
    <property type="entry name" value="DETHIOBIOTIN SYNTHETASE"/>
    <property type="match status" value="1"/>
</dbReference>
<dbReference type="CDD" id="cd01750">
    <property type="entry name" value="GATase1_CobQ"/>
    <property type="match status" value="1"/>
</dbReference>
<protein>
    <submittedName>
        <fullName evidence="6">Cobyric acid synthase</fullName>
        <ecNumber evidence="6">6.3.5.10</ecNumber>
    </submittedName>
</protein>
<dbReference type="EC" id="6.3.5.10" evidence="6"/>
<proteinExistence type="inferred from homology"/>
<dbReference type="UniPathway" id="UPA00148"/>
<dbReference type="Pfam" id="PF01656">
    <property type="entry name" value="CbiA"/>
    <property type="match status" value="1"/>
</dbReference>
<dbReference type="InterPro" id="IPR027417">
    <property type="entry name" value="P-loop_NTPase"/>
</dbReference>
<organism evidence="6">
    <name type="scientific">hydrothermal vent metagenome</name>
    <dbReference type="NCBI Taxonomy" id="652676"/>
    <lineage>
        <taxon>unclassified sequences</taxon>
        <taxon>metagenomes</taxon>
        <taxon>ecological metagenomes</taxon>
    </lineage>
</organism>
<accession>A0A3B0S904</accession>
<dbReference type="InterPro" id="IPR011698">
    <property type="entry name" value="GATase_3"/>
</dbReference>
<dbReference type="InterPro" id="IPR033949">
    <property type="entry name" value="CobQ_GATase1"/>
</dbReference>
<evidence type="ECO:0000256" key="3">
    <source>
        <dbReference type="ARBA" id="ARBA00022962"/>
    </source>
</evidence>
<reference evidence="6" key="1">
    <citation type="submission" date="2018-06" db="EMBL/GenBank/DDBJ databases">
        <authorList>
            <person name="Zhirakovskaya E."/>
        </authorList>
    </citation>
    <scope>NUCLEOTIDE SEQUENCE</scope>
</reference>
<dbReference type="Gene3D" id="3.40.50.300">
    <property type="entry name" value="P-loop containing nucleotide triphosphate hydrolases"/>
    <property type="match status" value="1"/>
</dbReference>
<name>A0A3B0S904_9ZZZZ</name>
<dbReference type="GO" id="GO:0051921">
    <property type="term" value="F:adenosylcobyric acid synthase (glutamine-hydrolyzing) activity"/>
    <property type="evidence" value="ECO:0007669"/>
    <property type="project" value="UniProtKB-EC"/>
</dbReference>
<gene>
    <name evidence="6" type="ORF">MNBD_ACTINO02-821</name>
</gene>
<keyword evidence="2" id="KW-0169">Cobalamin biosynthesis</keyword>
<sequence>MGALMVQGCSSSAGKSVLTAGLARVLARRGVDVVPFKAQNMSNNARVADGGEIGSAQFVQAIAARAFPTTDMNPVLVKVNHRGSDVIVNGRFEPEISEVSWVDRTPFVSVAVFAALDRLIATHDVVLLEGAGSPAEINLWGCDLANMAAADAADAVVLLVVDIDRGGAFAHLFGTWALMPEPWRERIKGFILNKFRGDETLIEPACKAITDMTGIPFLGVVPWVDHGIPDEDNASLNGAASGGGDLQVDIVRYPTVSNSDEFQLLAEVANVRWVTSPEEITTPDLIILPGSKDVFGDLAWLTANRIGRRVVELVGSGTRVVGVCGGLQILGTRLSRESQTVEHVMGLGLLPLETVYGPDKDVRSVSVTLNTDPFGAFSELAGITFEGYEIHVGETRRDKQGPVRVCLDGNLGFEHGLALSVYVHGMFENPQVLGALTGRTDVRSLSQCLDDLADTLEETLAIDTVLSLIGEVHD</sequence>
<dbReference type="NCBIfam" id="NF001989">
    <property type="entry name" value="PRK00784.1"/>
    <property type="match status" value="1"/>
</dbReference>
<dbReference type="Gene3D" id="3.40.50.880">
    <property type="match status" value="1"/>
</dbReference>
<keyword evidence="6" id="KW-0436">Ligase</keyword>
<dbReference type="PROSITE" id="PS51274">
    <property type="entry name" value="GATASE_COBBQ"/>
    <property type="match status" value="1"/>
</dbReference>
<dbReference type="EMBL" id="UOEK01000239">
    <property type="protein sequence ID" value="VAW02661.1"/>
    <property type="molecule type" value="Genomic_DNA"/>
</dbReference>
<evidence type="ECO:0000259" key="4">
    <source>
        <dbReference type="Pfam" id="PF01656"/>
    </source>
</evidence>
<keyword evidence="3" id="KW-0315">Glutamine amidotransferase</keyword>
<dbReference type="InterPro" id="IPR029062">
    <property type="entry name" value="Class_I_gatase-like"/>
</dbReference>
<dbReference type="InterPro" id="IPR004459">
    <property type="entry name" value="CobQ_synth"/>
</dbReference>
<dbReference type="NCBIfam" id="TIGR00313">
    <property type="entry name" value="cobQ"/>
    <property type="match status" value="1"/>
</dbReference>